<dbReference type="Pfam" id="PF08448">
    <property type="entry name" value="PAS_4"/>
    <property type="match status" value="1"/>
</dbReference>
<dbReference type="InterPro" id="IPR035919">
    <property type="entry name" value="EAL_sf"/>
</dbReference>
<dbReference type="PROSITE" id="PS50887">
    <property type="entry name" value="GGDEF"/>
    <property type="match status" value="1"/>
</dbReference>
<dbReference type="Pfam" id="PF00563">
    <property type="entry name" value="EAL"/>
    <property type="match status" value="1"/>
</dbReference>
<dbReference type="SMART" id="SM00267">
    <property type="entry name" value="GGDEF"/>
    <property type="match status" value="1"/>
</dbReference>
<dbReference type="GO" id="GO:0003824">
    <property type="term" value="F:catalytic activity"/>
    <property type="evidence" value="ECO:0007669"/>
    <property type="project" value="UniProtKB-ARBA"/>
</dbReference>
<gene>
    <name evidence="8" type="ORF">EHS89_05370</name>
</gene>
<dbReference type="PROSITE" id="PS50112">
    <property type="entry name" value="PAS"/>
    <property type="match status" value="1"/>
</dbReference>
<sequence length="1198" mass="134955">MRHPFLSIASKLIALAVLNAIAFAAISLVANGGFLRVEKLSAETVSTEMDMVVSNAMLNREISAQFLDIDHYIRSCYSESFSAGESPRLTDSLKQLTNRIHSPVFLDAFQAFNQVTQSLVNRCQALNEQLLKLHLSDRETSKHLSDLEQVIAEALIRETLLGRSVNYLDQLMVLVAGLRETQLEIGKITAEQINNPAEETNNYVVELVDDMRLRLQTLTASTDEIAYTSLYLEEGLTDYRQNLIGYLNADRQLLTSVAAARTSRLALLDNMRLLDEQAFERAALVQDDISAIIESSSAKVLSISLLIALITLLLVSRIIRRNIRAPLSHILSLIHAIQNRESYSAPVAQDNEWGVIQSSLTEMAVELKQSRQQLIASQERLEMAFKGANDGLWDWNLESGEVYYSARWKSMLGYQEDELGADINTWAKLVDPQQKNHILESVEDYLNGKKSTFNVEFRMLHKDGHWVEVLSRAQLAHDAQGNEVSPRRLVGTHTDITDRKTAESLLLRSEQDQRSLIAALPDIIMRFDETGRFLFVSDNISTASYLAADQFIGHNCSELGFSETQCRQLTEAIQLTFNSGSFAETEFDLDGPLGRKFFNWKLTPDLDSDGNVSTVLAVARDITLLKEQQQRLTHIAHYDVLTGLPNRILLGDRLQQALGQTQRHHSSLAVIYIDLDGFKEVNDSHGHDVGDRLLKAVAERMEGCLREGDTLARLGGDEFVAVTQDISEVAECKPLLKRLLKSVAGEVVDQGQILSVTASLGVTIYSQAEDLDADQLLRQADQAMYQAKLAGKNRYHFFDTAKDTAVRGLHESIERIRQGLLNDEFVLFYQPKVNMQQGTVIGVEALIRWQQGDQVMLPPDSFLHHIEDQQLGIELGDRVIRMAMQQIAEWRSVGLQIPVSINVSAQQLQQPDFVASLQYSLSEFPTVIASDLEIEILETSALRDIEQITQVIRDCRKMGVKVSIDDFGTGYSSLTYLKHLRVNTLKIDQSFVRDMLVDPDDLAILEGVLGLAQAFRRTVIAEGVETEEQGKFLLDLGCYYAQGYAIARPMPADEIPNWISQWQPPSSWLDRAVCDRNEIQIRIAAIEHRSWVANIIDMLEENSDYSLLDFNACRFDSWLNGEGSRVFGNLTPYSRVEDLHRELHRHAEQLMMLKQLGKRDAMKDGIKTLLQMQEDLLELLDLLKPVKDDSRDRASVTH</sequence>
<dbReference type="InterPro" id="IPR000160">
    <property type="entry name" value="GGDEF_dom"/>
</dbReference>
<dbReference type="SUPFAM" id="SSF55785">
    <property type="entry name" value="PYP-like sensor domain (PAS domain)"/>
    <property type="match status" value="2"/>
</dbReference>
<keyword evidence="2" id="KW-1133">Transmembrane helix</keyword>
<dbReference type="PANTHER" id="PTHR44757:SF2">
    <property type="entry name" value="BIOFILM ARCHITECTURE MAINTENANCE PROTEIN MBAA"/>
    <property type="match status" value="1"/>
</dbReference>
<dbReference type="InterPro" id="IPR001633">
    <property type="entry name" value="EAL_dom"/>
</dbReference>
<reference evidence="8 9" key="1">
    <citation type="submission" date="2018-11" db="EMBL/GenBank/DDBJ databases">
        <title>The draft genome sequence of Amphritea balenae JAMM 1525T.</title>
        <authorList>
            <person name="Fang Z."/>
            <person name="Zhang Y."/>
            <person name="Han X."/>
        </authorList>
    </citation>
    <scope>NUCLEOTIDE SEQUENCE [LARGE SCALE GENOMIC DNA]</scope>
    <source>
        <strain evidence="8 9">JAMM 1525</strain>
    </source>
</reference>
<dbReference type="PROSITE" id="PS50113">
    <property type="entry name" value="PAC"/>
    <property type="match status" value="2"/>
</dbReference>
<dbReference type="SMART" id="SM00091">
    <property type="entry name" value="PAS"/>
    <property type="match status" value="2"/>
</dbReference>
<evidence type="ECO:0000256" key="1">
    <source>
        <dbReference type="ARBA" id="ARBA00001946"/>
    </source>
</evidence>
<evidence type="ECO:0000259" key="3">
    <source>
        <dbReference type="PROSITE" id="PS50112"/>
    </source>
</evidence>
<keyword evidence="2" id="KW-0812">Transmembrane</keyword>
<dbReference type="InterPro" id="IPR025991">
    <property type="entry name" value="Chemoreceptor_zinc-bind_dom"/>
</dbReference>
<dbReference type="SUPFAM" id="SSF141868">
    <property type="entry name" value="EAL domain-like"/>
    <property type="match status" value="1"/>
</dbReference>
<feature type="domain" description="PAS" evidence="3">
    <location>
        <begin position="377"/>
        <end position="449"/>
    </location>
</feature>
<dbReference type="GO" id="GO:0016020">
    <property type="term" value="C:membrane"/>
    <property type="evidence" value="ECO:0007669"/>
    <property type="project" value="InterPro"/>
</dbReference>
<name>A0A3P1STK2_9GAMM</name>
<dbReference type="Gene3D" id="3.30.450.20">
    <property type="entry name" value="PAS domain"/>
    <property type="match status" value="2"/>
</dbReference>
<dbReference type="InterPro" id="IPR052155">
    <property type="entry name" value="Biofilm_reg_signaling"/>
</dbReference>
<dbReference type="CDD" id="cd00130">
    <property type="entry name" value="PAS"/>
    <property type="match status" value="2"/>
</dbReference>
<dbReference type="PANTHER" id="PTHR44757">
    <property type="entry name" value="DIGUANYLATE CYCLASE DGCP"/>
    <property type="match status" value="1"/>
</dbReference>
<feature type="domain" description="HAMP" evidence="6">
    <location>
        <begin position="321"/>
        <end position="372"/>
    </location>
</feature>
<feature type="transmembrane region" description="Helical" evidence="2">
    <location>
        <begin position="12"/>
        <end position="35"/>
    </location>
</feature>
<dbReference type="PROSITE" id="PS50883">
    <property type="entry name" value="EAL"/>
    <property type="match status" value="1"/>
</dbReference>
<dbReference type="FunFam" id="3.30.70.270:FF:000001">
    <property type="entry name" value="Diguanylate cyclase domain protein"/>
    <property type="match status" value="1"/>
</dbReference>
<dbReference type="Pfam" id="PF08447">
    <property type="entry name" value="PAS_3"/>
    <property type="match status" value="1"/>
</dbReference>
<dbReference type="NCBIfam" id="TIGR00229">
    <property type="entry name" value="sensory_box"/>
    <property type="match status" value="2"/>
</dbReference>
<dbReference type="InterPro" id="IPR001610">
    <property type="entry name" value="PAC"/>
</dbReference>
<dbReference type="InterPro" id="IPR035965">
    <property type="entry name" value="PAS-like_dom_sf"/>
</dbReference>
<accession>A0A3P1STK2</accession>
<dbReference type="CDD" id="cd01949">
    <property type="entry name" value="GGDEF"/>
    <property type="match status" value="1"/>
</dbReference>
<dbReference type="EMBL" id="RQXV01000002">
    <property type="protein sequence ID" value="RRD00522.1"/>
    <property type="molecule type" value="Genomic_DNA"/>
</dbReference>
<dbReference type="SUPFAM" id="SSF55073">
    <property type="entry name" value="Nucleotide cyclase"/>
    <property type="match status" value="1"/>
</dbReference>
<dbReference type="InterPro" id="IPR000700">
    <property type="entry name" value="PAS-assoc_C"/>
</dbReference>
<evidence type="ECO:0000313" key="9">
    <source>
        <dbReference type="Proteomes" id="UP000267535"/>
    </source>
</evidence>
<keyword evidence="9" id="KW-1185">Reference proteome</keyword>
<dbReference type="CDD" id="cd01948">
    <property type="entry name" value="EAL"/>
    <property type="match status" value="1"/>
</dbReference>
<evidence type="ECO:0000259" key="5">
    <source>
        <dbReference type="PROSITE" id="PS50883"/>
    </source>
</evidence>
<dbReference type="NCBIfam" id="TIGR00254">
    <property type="entry name" value="GGDEF"/>
    <property type="match status" value="1"/>
</dbReference>
<feature type="domain" description="PAC" evidence="4">
    <location>
        <begin position="583"/>
        <end position="634"/>
    </location>
</feature>
<dbReference type="InterPro" id="IPR043128">
    <property type="entry name" value="Rev_trsase/Diguanyl_cyclase"/>
</dbReference>
<evidence type="ECO:0000259" key="6">
    <source>
        <dbReference type="PROSITE" id="PS50885"/>
    </source>
</evidence>
<comment type="cofactor">
    <cofactor evidence="1">
        <name>Mg(2+)</name>
        <dbReference type="ChEBI" id="CHEBI:18420"/>
    </cofactor>
</comment>
<proteinExistence type="predicted"/>
<dbReference type="InterPro" id="IPR029787">
    <property type="entry name" value="Nucleotide_cyclase"/>
</dbReference>
<dbReference type="Pfam" id="PF00990">
    <property type="entry name" value="GGDEF"/>
    <property type="match status" value="1"/>
</dbReference>
<feature type="domain" description="GGDEF" evidence="7">
    <location>
        <begin position="666"/>
        <end position="800"/>
    </location>
</feature>
<dbReference type="Proteomes" id="UP000267535">
    <property type="component" value="Unassembled WGS sequence"/>
</dbReference>
<evidence type="ECO:0000259" key="4">
    <source>
        <dbReference type="PROSITE" id="PS50113"/>
    </source>
</evidence>
<dbReference type="InterPro" id="IPR013656">
    <property type="entry name" value="PAS_4"/>
</dbReference>
<dbReference type="Gene3D" id="3.20.20.450">
    <property type="entry name" value="EAL domain"/>
    <property type="match status" value="1"/>
</dbReference>
<evidence type="ECO:0000313" key="8">
    <source>
        <dbReference type="EMBL" id="RRD00522.1"/>
    </source>
</evidence>
<dbReference type="Gene3D" id="3.30.70.270">
    <property type="match status" value="1"/>
</dbReference>
<comment type="caution">
    <text evidence="8">The sequence shown here is derived from an EMBL/GenBank/DDBJ whole genome shotgun (WGS) entry which is preliminary data.</text>
</comment>
<feature type="domain" description="EAL" evidence="5">
    <location>
        <begin position="809"/>
        <end position="1063"/>
    </location>
</feature>
<dbReference type="SMART" id="SM00052">
    <property type="entry name" value="EAL"/>
    <property type="match status" value="1"/>
</dbReference>
<dbReference type="PROSITE" id="PS50885">
    <property type="entry name" value="HAMP"/>
    <property type="match status" value="1"/>
</dbReference>
<evidence type="ECO:0000256" key="2">
    <source>
        <dbReference type="SAM" id="Phobius"/>
    </source>
</evidence>
<dbReference type="OrthoDB" id="9176779at2"/>
<dbReference type="GO" id="GO:0007165">
    <property type="term" value="P:signal transduction"/>
    <property type="evidence" value="ECO:0007669"/>
    <property type="project" value="InterPro"/>
</dbReference>
<dbReference type="RefSeq" id="WP_124925103.1">
    <property type="nucleotide sequence ID" value="NZ_BMOH01000003.1"/>
</dbReference>
<evidence type="ECO:0000259" key="7">
    <source>
        <dbReference type="PROSITE" id="PS50887"/>
    </source>
</evidence>
<keyword evidence="2" id="KW-0472">Membrane</keyword>
<protein>
    <submittedName>
        <fullName evidence="8">EAL domain-containing protein</fullName>
    </submittedName>
</protein>
<dbReference type="Pfam" id="PF13682">
    <property type="entry name" value="CZB"/>
    <property type="match status" value="1"/>
</dbReference>
<dbReference type="InterPro" id="IPR013655">
    <property type="entry name" value="PAS_fold_3"/>
</dbReference>
<dbReference type="InterPro" id="IPR003660">
    <property type="entry name" value="HAMP_dom"/>
</dbReference>
<dbReference type="InterPro" id="IPR000014">
    <property type="entry name" value="PAS"/>
</dbReference>
<dbReference type="Gene3D" id="1.20.120.30">
    <property type="entry name" value="Aspartate receptor, ligand-binding domain"/>
    <property type="match status" value="1"/>
</dbReference>
<dbReference type="SMART" id="SM00086">
    <property type="entry name" value="PAC"/>
    <property type="match status" value="1"/>
</dbReference>
<feature type="domain" description="PAC" evidence="4">
    <location>
        <begin position="453"/>
        <end position="508"/>
    </location>
</feature>
<dbReference type="AlphaFoldDB" id="A0A3P1STK2"/>
<organism evidence="8 9">
    <name type="scientific">Amphritea balenae</name>
    <dbReference type="NCBI Taxonomy" id="452629"/>
    <lineage>
        <taxon>Bacteria</taxon>
        <taxon>Pseudomonadati</taxon>
        <taxon>Pseudomonadota</taxon>
        <taxon>Gammaproteobacteria</taxon>
        <taxon>Oceanospirillales</taxon>
        <taxon>Oceanospirillaceae</taxon>
        <taxon>Amphritea</taxon>
    </lineage>
</organism>